<sequence>MAEKREMTAPVAPDVTTLREFALNHLARFATTEQGLEQVLVRYMRRWARRAEKAHVEGDVIERVVASSGAEIAQVCQDIVRLGIVDDGSYARSRARGLTRTGRSRQAVAATLIQRGVATPVLSEALDEVLGSSGDEDGRRHELGAALVMARKRRLGPFSPRESDEAPDDAAAGDDTRKALGIFARHGFSRDVAETVLSMDFEEAEERVIAIRGL</sequence>
<comment type="caution">
    <text evidence="6">The sequence shown here is derived from an EMBL/GenBank/DDBJ whole genome shotgun (WGS) entry which is preliminary data.</text>
</comment>
<dbReference type="RefSeq" id="WP_289842192.1">
    <property type="nucleotide sequence ID" value="NZ_CATKSH010000010.1"/>
</dbReference>
<feature type="domain" description="RecX second three-helical" evidence="5">
    <location>
        <begin position="86"/>
        <end position="126"/>
    </location>
</feature>
<reference evidence="6" key="1">
    <citation type="submission" date="2023-03" db="EMBL/GenBank/DDBJ databases">
        <authorList>
            <person name="Cleenwerck I."/>
        </authorList>
    </citation>
    <scope>NUCLEOTIDE SEQUENCE</scope>
    <source>
        <strain evidence="6">LMG 32879</strain>
    </source>
</reference>
<protein>
    <recommendedName>
        <fullName evidence="3">Regulatory protein RecX</fullName>
    </recommendedName>
</protein>
<keyword evidence="4" id="KW-0963">Cytoplasm</keyword>
<dbReference type="Proteomes" id="UP001176960">
    <property type="component" value="Unassembled WGS sequence"/>
</dbReference>
<comment type="subcellular location">
    <subcellularLocation>
        <location evidence="1">Cytoplasm</location>
    </subcellularLocation>
</comment>
<evidence type="ECO:0000259" key="5">
    <source>
        <dbReference type="Pfam" id="PF02631"/>
    </source>
</evidence>
<keyword evidence="7" id="KW-1185">Reference proteome</keyword>
<dbReference type="GO" id="GO:0005737">
    <property type="term" value="C:cytoplasm"/>
    <property type="evidence" value="ECO:0007669"/>
    <property type="project" value="UniProtKB-SubCell"/>
</dbReference>
<evidence type="ECO:0000256" key="4">
    <source>
        <dbReference type="ARBA" id="ARBA00022490"/>
    </source>
</evidence>
<dbReference type="Pfam" id="PF02631">
    <property type="entry name" value="RecX_HTH2"/>
    <property type="match status" value="1"/>
</dbReference>
<gene>
    <name evidence="6" type="ORF">LMG32879_001856</name>
</gene>
<dbReference type="AlphaFoldDB" id="A0AA35URU9"/>
<evidence type="ECO:0000313" key="6">
    <source>
        <dbReference type="EMBL" id="CAI9121012.1"/>
    </source>
</evidence>
<organism evidence="6 7">
    <name type="scientific">Brytella acorum</name>
    <dbReference type="NCBI Taxonomy" id="2959299"/>
    <lineage>
        <taxon>Bacteria</taxon>
        <taxon>Pseudomonadati</taxon>
        <taxon>Pseudomonadota</taxon>
        <taxon>Alphaproteobacteria</taxon>
        <taxon>Acetobacterales</taxon>
        <taxon>Acetobacteraceae</taxon>
        <taxon>Brytella</taxon>
    </lineage>
</organism>
<evidence type="ECO:0000313" key="7">
    <source>
        <dbReference type="Proteomes" id="UP001176960"/>
    </source>
</evidence>
<comment type="similarity">
    <text evidence="2">Belongs to the RecX family.</text>
</comment>
<dbReference type="Gene3D" id="1.10.10.10">
    <property type="entry name" value="Winged helix-like DNA-binding domain superfamily/Winged helix DNA-binding domain"/>
    <property type="match status" value="1"/>
</dbReference>
<dbReference type="EMBL" id="CATKSH010000010">
    <property type="protein sequence ID" value="CAI9121012.1"/>
    <property type="molecule type" value="Genomic_DNA"/>
</dbReference>
<proteinExistence type="inferred from homology"/>
<dbReference type="InterPro" id="IPR053924">
    <property type="entry name" value="RecX_HTH_2nd"/>
</dbReference>
<name>A0AA35URU9_9PROT</name>
<evidence type="ECO:0000256" key="3">
    <source>
        <dbReference type="ARBA" id="ARBA00018111"/>
    </source>
</evidence>
<evidence type="ECO:0000256" key="2">
    <source>
        <dbReference type="ARBA" id="ARBA00009695"/>
    </source>
</evidence>
<accession>A0AA35URU9</accession>
<evidence type="ECO:0000256" key="1">
    <source>
        <dbReference type="ARBA" id="ARBA00004496"/>
    </source>
</evidence>
<dbReference type="InterPro" id="IPR036388">
    <property type="entry name" value="WH-like_DNA-bd_sf"/>
</dbReference>